<dbReference type="Proteomes" id="UP000028091">
    <property type="component" value="Unassembled WGS sequence"/>
</dbReference>
<evidence type="ECO:0000313" key="3">
    <source>
        <dbReference type="Proteomes" id="UP000028091"/>
    </source>
</evidence>
<sequence>MNKFISKLLIVSLATLLLVSTLLPTVSRAATPNKDNETMASQQIQVKIQSLKSLAGETEIEDPIIQTQSFRGYLVKLAAELVAEGVRYGGKAASLVLRKADGKAAKAFKENSNFIAKKIEELANIPDVTANMIKNKLYAALKPKIGGGSAQIIADGVYYAINFFLF</sequence>
<dbReference type="EMBL" id="JOTP01000063">
    <property type="protein sequence ID" value="KEP24783.1"/>
    <property type="molecule type" value="Genomic_DNA"/>
</dbReference>
<gene>
    <name evidence="2" type="ORF">BA70_17565</name>
</gene>
<dbReference type="AlphaFoldDB" id="A0A081L6A7"/>
<reference evidence="2 3" key="1">
    <citation type="submission" date="2012-09" db="EMBL/GenBank/DDBJ databases">
        <title>Genome Sequence of Bacillus sp. DW5-4.</title>
        <authorList>
            <person name="Lai Q."/>
            <person name="Liu Y."/>
            <person name="Shao Z."/>
        </authorList>
    </citation>
    <scope>NUCLEOTIDE SEQUENCE [LARGE SCALE GENOMIC DNA]</scope>
    <source>
        <strain evidence="2 3">DW5-4</strain>
    </source>
</reference>
<feature type="chain" id="PRO_5001759024" evidence="1">
    <location>
        <begin position="30"/>
        <end position="166"/>
    </location>
</feature>
<organism evidence="2 3">
    <name type="scientific">Bacillus zhangzhouensis</name>
    <dbReference type="NCBI Taxonomy" id="1178540"/>
    <lineage>
        <taxon>Bacteria</taxon>
        <taxon>Bacillati</taxon>
        <taxon>Bacillota</taxon>
        <taxon>Bacilli</taxon>
        <taxon>Bacillales</taxon>
        <taxon>Bacillaceae</taxon>
        <taxon>Bacillus</taxon>
    </lineage>
</organism>
<keyword evidence="3" id="KW-1185">Reference proteome</keyword>
<keyword evidence="1" id="KW-0732">Signal</keyword>
<dbReference type="OrthoDB" id="2938102at2"/>
<dbReference type="RefSeq" id="WP_034325242.1">
    <property type="nucleotide sequence ID" value="NZ_JBCMYH010000028.1"/>
</dbReference>
<proteinExistence type="predicted"/>
<evidence type="ECO:0000313" key="2">
    <source>
        <dbReference type="EMBL" id="KEP24783.1"/>
    </source>
</evidence>
<comment type="caution">
    <text evidence="2">The sequence shown here is derived from an EMBL/GenBank/DDBJ whole genome shotgun (WGS) entry which is preliminary data.</text>
</comment>
<accession>A0A081L6A7</accession>
<protein>
    <submittedName>
        <fullName evidence="2">Uncharacterized protein</fullName>
    </submittedName>
</protein>
<dbReference type="eggNOG" id="ENOG5030DQ2">
    <property type="taxonomic scope" value="Bacteria"/>
</dbReference>
<feature type="signal peptide" evidence="1">
    <location>
        <begin position="1"/>
        <end position="29"/>
    </location>
</feature>
<name>A0A081L6A7_9BACI</name>
<evidence type="ECO:0000256" key="1">
    <source>
        <dbReference type="SAM" id="SignalP"/>
    </source>
</evidence>